<sequence>MGVARPIWAWEEAWPGAPSPPAWKSLKGPVQSGCQAWLPASARAAEGPSVQLRQHTGIEEDRERDRHWRGSQDGDGLL</sequence>
<comment type="caution">
    <text evidence="2">The sequence shown here is derived from an EMBL/GenBank/DDBJ whole genome shotgun (WGS) entry which is preliminary data.</text>
</comment>
<keyword evidence="3" id="KW-1185">Reference proteome</keyword>
<evidence type="ECO:0000313" key="2">
    <source>
        <dbReference type="EMBL" id="KAJ1179079.1"/>
    </source>
</evidence>
<feature type="region of interest" description="Disordered" evidence="1">
    <location>
        <begin position="42"/>
        <end position="78"/>
    </location>
</feature>
<dbReference type="EMBL" id="JANPWB010000006">
    <property type="protein sequence ID" value="KAJ1179079.1"/>
    <property type="molecule type" value="Genomic_DNA"/>
</dbReference>
<accession>A0AAV7TT57</accession>
<reference evidence="2" key="1">
    <citation type="journal article" date="2022" name="bioRxiv">
        <title>Sequencing and chromosome-scale assembly of the giantPleurodeles waltlgenome.</title>
        <authorList>
            <person name="Brown T."/>
            <person name="Elewa A."/>
            <person name="Iarovenko S."/>
            <person name="Subramanian E."/>
            <person name="Araus A.J."/>
            <person name="Petzold A."/>
            <person name="Susuki M."/>
            <person name="Suzuki K.-i.T."/>
            <person name="Hayashi T."/>
            <person name="Toyoda A."/>
            <person name="Oliveira C."/>
            <person name="Osipova E."/>
            <person name="Leigh N.D."/>
            <person name="Simon A."/>
            <person name="Yun M.H."/>
        </authorList>
    </citation>
    <scope>NUCLEOTIDE SEQUENCE</scope>
    <source>
        <strain evidence="2">20211129_DDA</strain>
        <tissue evidence="2">Liver</tissue>
    </source>
</reference>
<dbReference type="AlphaFoldDB" id="A0AAV7TT57"/>
<proteinExistence type="predicted"/>
<evidence type="ECO:0000313" key="3">
    <source>
        <dbReference type="Proteomes" id="UP001066276"/>
    </source>
</evidence>
<name>A0AAV7TT57_PLEWA</name>
<organism evidence="2 3">
    <name type="scientific">Pleurodeles waltl</name>
    <name type="common">Iberian ribbed newt</name>
    <dbReference type="NCBI Taxonomy" id="8319"/>
    <lineage>
        <taxon>Eukaryota</taxon>
        <taxon>Metazoa</taxon>
        <taxon>Chordata</taxon>
        <taxon>Craniata</taxon>
        <taxon>Vertebrata</taxon>
        <taxon>Euteleostomi</taxon>
        <taxon>Amphibia</taxon>
        <taxon>Batrachia</taxon>
        <taxon>Caudata</taxon>
        <taxon>Salamandroidea</taxon>
        <taxon>Salamandridae</taxon>
        <taxon>Pleurodelinae</taxon>
        <taxon>Pleurodeles</taxon>
    </lineage>
</organism>
<gene>
    <name evidence="2" type="ORF">NDU88_004315</name>
</gene>
<dbReference type="Proteomes" id="UP001066276">
    <property type="component" value="Chromosome 3_2"/>
</dbReference>
<feature type="compositionally biased region" description="Basic and acidic residues" evidence="1">
    <location>
        <begin position="56"/>
        <end position="72"/>
    </location>
</feature>
<protein>
    <submittedName>
        <fullName evidence="2">Uncharacterized protein</fullName>
    </submittedName>
</protein>
<evidence type="ECO:0000256" key="1">
    <source>
        <dbReference type="SAM" id="MobiDB-lite"/>
    </source>
</evidence>